<dbReference type="EMBL" id="JBFNXQ010000035">
    <property type="protein sequence ID" value="MEX5719192.1"/>
    <property type="molecule type" value="Genomic_DNA"/>
</dbReference>
<feature type="region of interest" description="Disordered" evidence="1">
    <location>
        <begin position="26"/>
        <end position="90"/>
    </location>
</feature>
<sequence length="90" mass="9728">MPLYEFRCPDCGPFDLRCDMQDAAATAPCPSCTRPTRRRYSVGAVGPPGGVLRDAGRSDRARVDRARSGEPVVTGPPSGRRLPRPGGHRH</sequence>
<organism evidence="3 4">
    <name type="scientific">Geodermatophilus maliterrae</name>
    <dbReference type="NCBI Taxonomy" id="3162531"/>
    <lineage>
        <taxon>Bacteria</taxon>
        <taxon>Bacillati</taxon>
        <taxon>Actinomycetota</taxon>
        <taxon>Actinomycetes</taxon>
        <taxon>Geodermatophilales</taxon>
        <taxon>Geodermatophilaceae</taxon>
        <taxon>Geodermatophilus</taxon>
    </lineage>
</organism>
<evidence type="ECO:0000313" key="4">
    <source>
        <dbReference type="Proteomes" id="UP001560045"/>
    </source>
</evidence>
<proteinExistence type="predicted"/>
<dbReference type="RefSeq" id="WP_369206786.1">
    <property type="nucleotide sequence ID" value="NZ_JBFNXQ010000035.1"/>
</dbReference>
<keyword evidence="4" id="KW-1185">Reference proteome</keyword>
<accession>A0ABV3XFA8</accession>
<dbReference type="Pfam" id="PF09723">
    <property type="entry name" value="Zn_ribbon_8"/>
    <property type="match status" value="1"/>
</dbReference>
<comment type="caution">
    <text evidence="3">The sequence shown here is derived from an EMBL/GenBank/DDBJ whole genome shotgun (WGS) entry which is preliminary data.</text>
</comment>
<dbReference type="Proteomes" id="UP001560045">
    <property type="component" value="Unassembled WGS sequence"/>
</dbReference>
<dbReference type="NCBIfam" id="TIGR02605">
    <property type="entry name" value="CxxC_CxxC_SSSS"/>
    <property type="match status" value="1"/>
</dbReference>
<feature type="compositionally biased region" description="Basic residues" evidence="1">
    <location>
        <begin position="81"/>
        <end position="90"/>
    </location>
</feature>
<evidence type="ECO:0000259" key="2">
    <source>
        <dbReference type="SMART" id="SM00834"/>
    </source>
</evidence>
<evidence type="ECO:0000256" key="1">
    <source>
        <dbReference type="SAM" id="MobiDB-lite"/>
    </source>
</evidence>
<feature type="compositionally biased region" description="Basic and acidic residues" evidence="1">
    <location>
        <begin position="54"/>
        <end position="68"/>
    </location>
</feature>
<gene>
    <name evidence="3" type="ORF">ABQ292_12555</name>
</gene>
<evidence type="ECO:0000313" key="3">
    <source>
        <dbReference type="EMBL" id="MEX5719192.1"/>
    </source>
</evidence>
<name>A0ABV3XFA8_9ACTN</name>
<reference evidence="3 4" key="1">
    <citation type="submission" date="2024-06" db="EMBL/GenBank/DDBJ databases">
        <title>Draft genome sequence of Geodermatophilus badlandi, a novel member of the Geodermatophilaceae isolated from badland sedimentary rocks in the Red desert, Wyoming, USA.</title>
        <authorList>
            <person name="Ben Tekaya S."/>
            <person name="Nouioui I."/>
            <person name="Flores G.M."/>
            <person name="Shaal M.N."/>
            <person name="Bredoire F."/>
            <person name="Basile F."/>
            <person name="Van Diepen L."/>
            <person name="Ward N.L."/>
        </authorList>
    </citation>
    <scope>NUCLEOTIDE SEQUENCE [LARGE SCALE GENOMIC DNA]</scope>
    <source>
        <strain evidence="3 4">WL48A</strain>
    </source>
</reference>
<dbReference type="InterPro" id="IPR013429">
    <property type="entry name" value="Regulatory_FmdB_Zinc_ribbon"/>
</dbReference>
<dbReference type="SMART" id="SM00834">
    <property type="entry name" value="CxxC_CXXC_SSSS"/>
    <property type="match status" value="1"/>
</dbReference>
<protein>
    <submittedName>
        <fullName evidence="3">FmdB family zinc ribbon protein</fullName>
    </submittedName>
</protein>
<feature type="domain" description="Putative regulatory protein FmdB zinc ribbon" evidence="2">
    <location>
        <begin position="1"/>
        <end position="41"/>
    </location>
</feature>